<dbReference type="EMBL" id="JBHMCT010000044">
    <property type="protein sequence ID" value="MFB9558604.1"/>
    <property type="molecule type" value="Genomic_DNA"/>
</dbReference>
<gene>
    <name evidence="2" type="ORF">ACFFTP_31045</name>
</gene>
<name>A0ABV5QYJ3_9ACTN</name>
<proteinExistence type="predicted"/>
<reference evidence="2 3" key="1">
    <citation type="submission" date="2024-09" db="EMBL/GenBank/DDBJ databases">
        <authorList>
            <person name="Sun Q."/>
            <person name="Mori K."/>
        </authorList>
    </citation>
    <scope>NUCLEOTIDE SEQUENCE [LARGE SCALE GENOMIC DNA]</scope>
    <source>
        <strain evidence="2 3">JCM 4414</strain>
    </source>
</reference>
<evidence type="ECO:0000313" key="3">
    <source>
        <dbReference type="Proteomes" id="UP001589716"/>
    </source>
</evidence>
<feature type="compositionally biased region" description="Low complexity" evidence="1">
    <location>
        <begin position="1"/>
        <end position="11"/>
    </location>
</feature>
<protein>
    <submittedName>
        <fullName evidence="2">Uncharacterized protein</fullName>
    </submittedName>
</protein>
<accession>A0ABV5QYJ3</accession>
<dbReference type="Proteomes" id="UP001589716">
    <property type="component" value="Unassembled WGS sequence"/>
</dbReference>
<keyword evidence="3" id="KW-1185">Reference proteome</keyword>
<comment type="caution">
    <text evidence="2">The sequence shown here is derived from an EMBL/GenBank/DDBJ whole genome shotgun (WGS) entry which is preliminary data.</text>
</comment>
<evidence type="ECO:0000313" key="2">
    <source>
        <dbReference type="EMBL" id="MFB9558604.1"/>
    </source>
</evidence>
<dbReference type="RefSeq" id="WP_382746194.1">
    <property type="nucleotide sequence ID" value="NZ_JBHMCT010000044.1"/>
</dbReference>
<organism evidence="2 3">
    <name type="scientific">Streptomyces roseoviridis</name>
    <dbReference type="NCBI Taxonomy" id="67361"/>
    <lineage>
        <taxon>Bacteria</taxon>
        <taxon>Bacillati</taxon>
        <taxon>Actinomycetota</taxon>
        <taxon>Actinomycetes</taxon>
        <taxon>Kitasatosporales</taxon>
        <taxon>Streptomycetaceae</taxon>
        <taxon>Streptomyces</taxon>
    </lineage>
</organism>
<sequence>MTPPRVSRPTGPRTPPPAPRPRTRPAGRRPASALPVGLLLPPALDAFHTLHRPAYDAYARAHLDPADADTAVRTTFGTLATHWIYVLGEANPTALAWNELVARIGSRHHPLPHIPDDDPLRYDALVLTEAGYSPDAIAHTTGHPPSTIRYLIAPHALRADNLLLAGQ</sequence>
<evidence type="ECO:0000256" key="1">
    <source>
        <dbReference type="SAM" id="MobiDB-lite"/>
    </source>
</evidence>
<feature type="region of interest" description="Disordered" evidence="1">
    <location>
        <begin position="1"/>
        <end position="33"/>
    </location>
</feature>